<protein>
    <recommendedName>
        <fullName evidence="5">Small-subunit processome Utp12 domain-containing protein</fullName>
    </recommendedName>
</protein>
<organism evidence="6">
    <name type="scientific">Aureoumbra lagunensis</name>
    <dbReference type="NCBI Taxonomy" id="44058"/>
    <lineage>
        <taxon>Eukaryota</taxon>
        <taxon>Sar</taxon>
        <taxon>Stramenopiles</taxon>
        <taxon>Ochrophyta</taxon>
        <taxon>Pelagophyceae</taxon>
        <taxon>Pelagomonadales</taxon>
        <taxon>Aureoumbra</taxon>
    </lineage>
</organism>
<sequence>MEFICRRVAGAVHSGGNLIFAQNDERLYSAIGRRVSYVDLKQQATNAVGGNFEAKAEIDRLALSSDGVLLVAIDIEGHLTAINVERSVVLYRFALKGRCLAAEFSHDDGYLAVTQGRFTGLWLAPARRRRELLPFTKTSTLGGAIGQAVSLAWSPTSKYLAVGSADATIRIYTIEIYNQDEGDTKTKAFRLAAHKETVNQIFWLPDRQDIFLLSCAADAVAASWVWSQGDHDWSSRKKLWALEAKHFLWNETSGTNYSVKLQSAAISGSVLVCAFSSGVFAVYDATSPKALPCLHKLSAARGSIDTVAMSGDLIALGSKRFGQLAVWHWRDEAFALKQQGHDHEATCAAWSPDGRVFASGGADHKVKVWSDATGFCFATFDDHLAPVAAVAFAASKNAFLASASADGTVRLYDLARYRCFRILQAPSYIRTAKATAPTGNASAQLKAMHTKMNKDHDTPGAPLSSLALDPDGEIVCAGSREPFEIYVWATRTGKLLDTLAGHEGPISCLAFDPRDPSTLASGSWDNTVRLWRVYRNEQIDEPLTHPAHVLALAYRPDGHRLCIACADAAIHVWDQAEARLIAVIDAKPDLGIGGKFFDALAYSVDGKRILAGGISRFVCLYAVEQKVLLAKFAVTGRSSSDNIDEKERATAEDDQDDADELPGAKRFKLAGQALRATEANVNAVAFSPTGRSFVAVIPSAILVFGIPEESRFAPFEVDESVTPLAVADALKASEPAKALAMALQLADDNLTDAVLKHACIDDIALLVAGIPAKRAAPLVTLISDRIERSPHLEFYLEWLLALLRTHAEHLREDPAAVRTAQRALLGAQRTLTPLLEDNTFAFSYLGSVAASSNNGRSNTTTTAVVKN</sequence>
<dbReference type="GO" id="GO:0032040">
    <property type="term" value="C:small-subunit processome"/>
    <property type="evidence" value="ECO:0007669"/>
    <property type="project" value="TreeGrafter"/>
</dbReference>
<dbReference type="InterPro" id="IPR036322">
    <property type="entry name" value="WD40_repeat_dom_sf"/>
</dbReference>
<accession>A0A7S3NKK6</accession>
<feature type="repeat" description="WD" evidence="4">
    <location>
        <begin position="338"/>
        <end position="370"/>
    </location>
</feature>
<dbReference type="InterPro" id="IPR011044">
    <property type="entry name" value="Quino_amine_DH_bsu"/>
</dbReference>
<name>A0A7S3NKK6_9STRA</name>
<dbReference type="PROSITE" id="PS50082">
    <property type="entry name" value="WD_REPEATS_2"/>
    <property type="match status" value="5"/>
</dbReference>
<dbReference type="SUPFAM" id="SSF50969">
    <property type="entry name" value="YVTN repeat-like/Quinoprotein amine dehydrogenase"/>
    <property type="match status" value="1"/>
</dbReference>
<dbReference type="InterPro" id="IPR007148">
    <property type="entry name" value="SSU_processome_Utp12"/>
</dbReference>
<reference evidence="6" key="1">
    <citation type="submission" date="2021-01" db="EMBL/GenBank/DDBJ databases">
        <authorList>
            <person name="Corre E."/>
            <person name="Pelletier E."/>
            <person name="Niang G."/>
            <person name="Scheremetjew M."/>
            <person name="Finn R."/>
            <person name="Kale V."/>
            <person name="Holt S."/>
            <person name="Cochrane G."/>
            <person name="Meng A."/>
            <person name="Brown T."/>
            <person name="Cohen L."/>
        </authorList>
    </citation>
    <scope>NUCLEOTIDE SEQUENCE</scope>
    <source>
        <strain evidence="6">CCMP1510</strain>
    </source>
</reference>
<proteinExistence type="inferred from homology"/>
<comment type="similarity">
    <text evidence="1">Belongs to the WD repeat PWP2 family.</text>
</comment>
<feature type="repeat" description="WD" evidence="4">
    <location>
        <begin position="542"/>
        <end position="583"/>
    </location>
</feature>
<dbReference type="SMART" id="SM00320">
    <property type="entry name" value="WD40"/>
    <property type="match status" value="8"/>
</dbReference>
<dbReference type="AlphaFoldDB" id="A0A7S3NKK6"/>
<dbReference type="InterPro" id="IPR015943">
    <property type="entry name" value="WD40/YVTN_repeat-like_dom_sf"/>
</dbReference>
<evidence type="ECO:0000256" key="1">
    <source>
        <dbReference type="ARBA" id="ARBA00010226"/>
    </source>
</evidence>
<dbReference type="InterPro" id="IPR001680">
    <property type="entry name" value="WD40_rpt"/>
</dbReference>
<evidence type="ECO:0000256" key="2">
    <source>
        <dbReference type="ARBA" id="ARBA00022574"/>
    </source>
</evidence>
<dbReference type="Pfam" id="PF04003">
    <property type="entry name" value="Utp12"/>
    <property type="match status" value="1"/>
</dbReference>
<dbReference type="PANTHER" id="PTHR19858:SF0">
    <property type="entry name" value="PERIODIC TRYPTOPHAN PROTEIN 2 HOMOLOG"/>
    <property type="match status" value="1"/>
</dbReference>
<keyword evidence="2 4" id="KW-0853">WD repeat</keyword>
<keyword evidence="3" id="KW-0677">Repeat</keyword>
<evidence type="ECO:0000256" key="3">
    <source>
        <dbReference type="ARBA" id="ARBA00022737"/>
    </source>
</evidence>
<dbReference type="GO" id="GO:0000462">
    <property type="term" value="P:maturation of SSU-rRNA from tricistronic rRNA transcript (SSU-rRNA, 5.8S rRNA, LSU-rRNA)"/>
    <property type="evidence" value="ECO:0007669"/>
    <property type="project" value="TreeGrafter"/>
</dbReference>
<dbReference type="InterPro" id="IPR027145">
    <property type="entry name" value="PWP2"/>
</dbReference>
<feature type="repeat" description="WD" evidence="4">
    <location>
        <begin position="380"/>
        <end position="414"/>
    </location>
</feature>
<gene>
    <name evidence="6" type="ORF">ALAG00032_LOCUS14794</name>
</gene>
<dbReference type="Pfam" id="PF00400">
    <property type="entry name" value="WD40"/>
    <property type="match status" value="5"/>
</dbReference>
<evidence type="ECO:0000259" key="5">
    <source>
        <dbReference type="Pfam" id="PF04003"/>
    </source>
</evidence>
<feature type="domain" description="Small-subunit processome Utp12" evidence="5">
    <location>
        <begin position="747"/>
        <end position="846"/>
    </location>
</feature>
<dbReference type="SUPFAM" id="SSF50978">
    <property type="entry name" value="WD40 repeat-like"/>
    <property type="match status" value="2"/>
</dbReference>
<dbReference type="PROSITE" id="PS50294">
    <property type="entry name" value="WD_REPEATS_REGION"/>
    <property type="match status" value="3"/>
</dbReference>
<dbReference type="EMBL" id="HBIJ01022639">
    <property type="protein sequence ID" value="CAE0373991.1"/>
    <property type="molecule type" value="Transcribed_RNA"/>
</dbReference>
<feature type="repeat" description="WD" evidence="4">
    <location>
        <begin position="141"/>
        <end position="175"/>
    </location>
</feature>
<dbReference type="CDD" id="cd00200">
    <property type="entry name" value="WD40"/>
    <property type="match status" value="1"/>
</dbReference>
<dbReference type="PANTHER" id="PTHR19858">
    <property type="entry name" value="WD40 REPEAT PROTEIN"/>
    <property type="match status" value="1"/>
</dbReference>
<feature type="repeat" description="WD" evidence="4">
    <location>
        <begin position="499"/>
        <end position="541"/>
    </location>
</feature>
<evidence type="ECO:0000313" key="6">
    <source>
        <dbReference type="EMBL" id="CAE0373991.1"/>
    </source>
</evidence>
<dbReference type="GO" id="GO:0034388">
    <property type="term" value="C:Pwp2p-containing subcomplex of 90S preribosome"/>
    <property type="evidence" value="ECO:0007669"/>
    <property type="project" value="TreeGrafter"/>
</dbReference>
<dbReference type="Gene3D" id="2.130.10.10">
    <property type="entry name" value="YVTN repeat-like/Quinoprotein amine dehydrogenase"/>
    <property type="match status" value="3"/>
</dbReference>
<dbReference type="GO" id="GO:0000028">
    <property type="term" value="P:ribosomal small subunit assembly"/>
    <property type="evidence" value="ECO:0007669"/>
    <property type="project" value="TreeGrafter"/>
</dbReference>
<evidence type="ECO:0000256" key="4">
    <source>
        <dbReference type="PROSITE-ProRule" id="PRU00221"/>
    </source>
</evidence>